<sequence length="110" mass="12880">MNFFDEATWGPIVNELDRRTRYWLQARQAAWQFFTEAVRELLKDEIAISMKLVVEMARYNARKVGIGVRISNSYTTYVRDLICVELPAAEKYLTGGRRKVKDEDELSLED</sequence>
<evidence type="ECO:0000313" key="1">
    <source>
        <dbReference type="EMBL" id="KKN24120.1"/>
    </source>
</evidence>
<protein>
    <submittedName>
        <fullName evidence="1">Uncharacterized protein</fullName>
    </submittedName>
</protein>
<accession>A0A0F9NX75</accession>
<dbReference type="AlphaFoldDB" id="A0A0F9NX75"/>
<gene>
    <name evidence="1" type="ORF">LCGC14_0898090</name>
</gene>
<reference evidence="1" key="1">
    <citation type="journal article" date="2015" name="Nature">
        <title>Complex archaea that bridge the gap between prokaryotes and eukaryotes.</title>
        <authorList>
            <person name="Spang A."/>
            <person name="Saw J.H."/>
            <person name="Jorgensen S.L."/>
            <person name="Zaremba-Niedzwiedzka K."/>
            <person name="Martijn J."/>
            <person name="Lind A.E."/>
            <person name="van Eijk R."/>
            <person name="Schleper C."/>
            <person name="Guy L."/>
            <person name="Ettema T.J."/>
        </authorList>
    </citation>
    <scope>NUCLEOTIDE SEQUENCE</scope>
</reference>
<proteinExistence type="predicted"/>
<name>A0A0F9NX75_9ZZZZ</name>
<organism evidence="1">
    <name type="scientific">marine sediment metagenome</name>
    <dbReference type="NCBI Taxonomy" id="412755"/>
    <lineage>
        <taxon>unclassified sequences</taxon>
        <taxon>metagenomes</taxon>
        <taxon>ecological metagenomes</taxon>
    </lineage>
</organism>
<dbReference type="EMBL" id="LAZR01002908">
    <property type="protein sequence ID" value="KKN24120.1"/>
    <property type="molecule type" value="Genomic_DNA"/>
</dbReference>
<comment type="caution">
    <text evidence="1">The sequence shown here is derived from an EMBL/GenBank/DDBJ whole genome shotgun (WGS) entry which is preliminary data.</text>
</comment>